<gene>
    <name evidence="2" type="ORF">LCGC14_1779490</name>
</gene>
<keyword evidence="1" id="KW-0175">Coiled coil</keyword>
<reference evidence="2" key="1">
    <citation type="journal article" date="2015" name="Nature">
        <title>Complex archaea that bridge the gap between prokaryotes and eukaryotes.</title>
        <authorList>
            <person name="Spang A."/>
            <person name="Saw J.H."/>
            <person name="Jorgensen S.L."/>
            <person name="Zaremba-Niedzwiedzka K."/>
            <person name="Martijn J."/>
            <person name="Lind A.E."/>
            <person name="van Eijk R."/>
            <person name="Schleper C."/>
            <person name="Guy L."/>
            <person name="Ettema T.J."/>
        </authorList>
    </citation>
    <scope>NUCLEOTIDE SEQUENCE</scope>
</reference>
<name>A0A0F9JAS3_9ZZZZ</name>
<protein>
    <submittedName>
        <fullName evidence="2">Uncharacterized protein</fullName>
    </submittedName>
</protein>
<feature type="coiled-coil region" evidence="1">
    <location>
        <begin position="38"/>
        <end position="65"/>
    </location>
</feature>
<dbReference type="AlphaFoldDB" id="A0A0F9JAS3"/>
<evidence type="ECO:0000256" key="1">
    <source>
        <dbReference type="SAM" id="Coils"/>
    </source>
</evidence>
<dbReference type="EMBL" id="LAZR01016803">
    <property type="protein sequence ID" value="KKM02931.1"/>
    <property type="molecule type" value="Genomic_DNA"/>
</dbReference>
<proteinExistence type="predicted"/>
<accession>A0A0F9JAS3</accession>
<sequence>KDKQKALTASNRHIKKLSVDAIKEGAVKKQFSEEDIEFQRLTTENDRLKQGIQSLEGQIEEVKKLVEVEEVIRKLLQNRQVDDRLAGNRGPCSTASGNASKDAQIRDVISKLPLNEQDALRSFQNMPSEIRRRFKNDCYSALDADKLTEFLKNIANKIIQDNAAAGQRG</sequence>
<comment type="caution">
    <text evidence="2">The sequence shown here is derived from an EMBL/GenBank/DDBJ whole genome shotgun (WGS) entry which is preliminary data.</text>
</comment>
<evidence type="ECO:0000313" key="2">
    <source>
        <dbReference type="EMBL" id="KKM02931.1"/>
    </source>
</evidence>
<feature type="non-terminal residue" evidence="2">
    <location>
        <position position="1"/>
    </location>
</feature>
<organism evidence="2">
    <name type="scientific">marine sediment metagenome</name>
    <dbReference type="NCBI Taxonomy" id="412755"/>
    <lineage>
        <taxon>unclassified sequences</taxon>
        <taxon>metagenomes</taxon>
        <taxon>ecological metagenomes</taxon>
    </lineage>
</organism>